<dbReference type="AlphaFoldDB" id="A0A7I4YVQ4"/>
<sequence length="103" mass="11261">MKICFFIYFALFAYVLADSGNNGISCSFCKAGLASVTATIQSNPDLQGQLGDTISVGCDQVPNELQRKACRLTLDDNFGLFFQNFLEQPGTSVEDFCKSMGYC</sequence>
<dbReference type="SUPFAM" id="SSF47862">
    <property type="entry name" value="Saposin"/>
    <property type="match status" value="1"/>
</dbReference>
<keyword evidence="4" id="KW-1185">Reference proteome</keyword>
<name>A0A7I4YVQ4_HAECO</name>
<feature type="domain" description="Saposin B-type" evidence="3">
    <location>
        <begin position="22"/>
        <end position="103"/>
    </location>
</feature>
<dbReference type="InterPro" id="IPR011001">
    <property type="entry name" value="Saposin-like"/>
</dbReference>
<dbReference type="OMA" id="CINMGMC"/>
<proteinExistence type="predicted"/>
<evidence type="ECO:0000313" key="4">
    <source>
        <dbReference type="Proteomes" id="UP000025227"/>
    </source>
</evidence>
<evidence type="ECO:0000313" key="5">
    <source>
        <dbReference type="WBParaSite" id="HCON_00150600-00001"/>
    </source>
</evidence>
<dbReference type="Proteomes" id="UP000025227">
    <property type="component" value="Unplaced"/>
</dbReference>
<organism evidence="4 5">
    <name type="scientific">Haemonchus contortus</name>
    <name type="common">Barber pole worm</name>
    <dbReference type="NCBI Taxonomy" id="6289"/>
    <lineage>
        <taxon>Eukaryota</taxon>
        <taxon>Metazoa</taxon>
        <taxon>Ecdysozoa</taxon>
        <taxon>Nematoda</taxon>
        <taxon>Chromadorea</taxon>
        <taxon>Rhabditida</taxon>
        <taxon>Rhabditina</taxon>
        <taxon>Rhabditomorpha</taxon>
        <taxon>Strongyloidea</taxon>
        <taxon>Trichostrongylidae</taxon>
        <taxon>Haemonchus</taxon>
    </lineage>
</organism>
<dbReference type="WBParaSite" id="HCON_00150600-00001">
    <property type="protein sequence ID" value="HCON_00150600-00001"/>
    <property type="gene ID" value="HCON_00150600"/>
</dbReference>
<reference evidence="5" key="1">
    <citation type="submission" date="2020-12" db="UniProtKB">
        <authorList>
            <consortium name="WormBaseParasite"/>
        </authorList>
    </citation>
    <scope>IDENTIFICATION</scope>
    <source>
        <strain evidence="5">MHco3</strain>
    </source>
</reference>
<feature type="signal peptide" evidence="2">
    <location>
        <begin position="1"/>
        <end position="17"/>
    </location>
</feature>
<keyword evidence="2" id="KW-0732">Signal</keyword>
<evidence type="ECO:0000256" key="1">
    <source>
        <dbReference type="ARBA" id="ARBA00023157"/>
    </source>
</evidence>
<protein>
    <submittedName>
        <fullName evidence="5">Saposin B-type domain-containing protein</fullName>
    </submittedName>
</protein>
<evidence type="ECO:0000256" key="2">
    <source>
        <dbReference type="SAM" id="SignalP"/>
    </source>
</evidence>
<dbReference type="OrthoDB" id="69496at2759"/>
<feature type="chain" id="PRO_5029467927" evidence="2">
    <location>
        <begin position="18"/>
        <end position="103"/>
    </location>
</feature>
<keyword evidence="1" id="KW-1015">Disulfide bond</keyword>
<evidence type="ECO:0000259" key="3">
    <source>
        <dbReference type="PROSITE" id="PS50015"/>
    </source>
</evidence>
<dbReference type="Gene3D" id="1.10.225.10">
    <property type="entry name" value="Saposin-like"/>
    <property type="match status" value="1"/>
</dbReference>
<dbReference type="PROSITE" id="PS50015">
    <property type="entry name" value="SAP_B"/>
    <property type="match status" value="1"/>
</dbReference>
<dbReference type="InterPro" id="IPR008139">
    <property type="entry name" value="SaposinB_dom"/>
</dbReference>
<accession>A0A7I4YVQ4</accession>